<evidence type="ECO:0000256" key="4">
    <source>
        <dbReference type="ARBA" id="ARBA00022475"/>
    </source>
</evidence>
<dbReference type="GO" id="GO:0031522">
    <property type="term" value="C:cell envelope Sec protein transport complex"/>
    <property type="evidence" value="ECO:0007669"/>
    <property type="project" value="UniProtKB-ARBA"/>
</dbReference>
<dbReference type="GO" id="GO:0005886">
    <property type="term" value="C:plasma membrane"/>
    <property type="evidence" value="ECO:0007669"/>
    <property type="project" value="UniProtKB-SubCell"/>
</dbReference>
<dbReference type="InterPro" id="IPR014001">
    <property type="entry name" value="Helicase_ATP-bd"/>
</dbReference>
<keyword evidence="22" id="KW-1185">Reference proteome</keyword>
<dbReference type="NCBIfam" id="NF009538">
    <property type="entry name" value="PRK12904.1"/>
    <property type="match status" value="1"/>
</dbReference>
<feature type="region of interest" description="Disordered" evidence="17">
    <location>
        <begin position="857"/>
        <end position="917"/>
    </location>
</feature>
<dbReference type="SMART" id="SM00957">
    <property type="entry name" value="SecA_DEAD"/>
    <property type="match status" value="1"/>
</dbReference>
<evidence type="ECO:0000256" key="2">
    <source>
        <dbReference type="ARBA" id="ARBA00007650"/>
    </source>
</evidence>
<dbReference type="GO" id="GO:0065002">
    <property type="term" value="P:intracellular protein transmembrane transport"/>
    <property type="evidence" value="ECO:0007669"/>
    <property type="project" value="UniProtKB-UniRule"/>
</dbReference>
<keyword evidence="7" id="KW-0479">Metal-binding</keyword>
<dbReference type="GO" id="GO:0006605">
    <property type="term" value="P:protein targeting"/>
    <property type="evidence" value="ECO:0007669"/>
    <property type="project" value="UniProtKB-UniRule"/>
</dbReference>
<dbReference type="PANTHER" id="PTHR30612">
    <property type="entry name" value="SECA INNER MEMBRANE COMPONENT OF SEC PROTEIN SECRETION SYSTEM"/>
    <property type="match status" value="1"/>
</dbReference>
<keyword evidence="8 15" id="KW-0547">Nucleotide-binding</keyword>
<dbReference type="Gene3D" id="3.90.1440.10">
    <property type="entry name" value="SecA, preprotein cross-linking domain"/>
    <property type="match status" value="1"/>
</dbReference>
<dbReference type="SUPFAM" id="SSF81767">
    <property type="entry name" value="Pre-protein crosslinking domain of SecA"/>
    <property type="match status" value="1"/>
</dbReference>
<evidence type="ECO:0000256" key="16">
    <source>
        <dbReference type="RuleBase" id="RU003874"/>
    </source>
</evidence>
<dbReference type="NCBIfam" id="TIGR00963">
    <property type="entry name" value="secA"/>
    <property type="match status" value="1"/>
</dbReference>
<dbReference type="CDD" id="cd18803">
    <property type="entry name" value="SF2_C_secA"/>
    <property type="match status" value="1"/>
</dbReference>
<feature type="domain" description="SecA family profile" evidence="20">
    <location>
        <begin position="1"/>
        <end position="628"/>
    </location>
</feature>
<dbReference type="EMBL" id="GG658170">
    <property type="protein sequence ID" value="EEO30614.1"/>
    <property type="molecule type" value="Genomic_DNA"/>
</dbReference>
<dbReference type="FunFam" id="3.40.50.300:FF:000113">
    <property type="entry name" value="Preprotein translocase subunit SecA"/>
    <property type="match status" value="1"/>
</dbReference>
<keyword evidence="6" id="KW-0997">Cell inner membrane</keyword>
<dbReference type="SUPFAM" id="SSF52540">
    <property type="entry name" value="P-loop containing nucleoside triphosphate hydrolases"/>
    <property type="match status" value="2"/>
</dbReference>
<evidence type="ECO:0000256" key="9">
    <source>
        <dbReference type="ARBA" id="ARBA00022833"/>
    </source>
</evidence>
<dbReference type="Pfam" id="PF07516">
    <property type="entry name" value="SecA_SW"/>
    <property type="match status" value="1"/>
</dbReference>
<evidence type="ECO:0000256" key="10">
    <source>
        <dbReference type="ARBA" id="ARBA00022840"/>
    </source>
</evidence>
<dbReference type="InterPro" id="IPR036266">
    <property type="entry name" value="SecA_Wing/Scaffold_sf"/>
</dbReference>
<keyword evidence="3 15" id="KW-0813">Transport</keyword>
<dbReference type="GO" id="GO:0017038">
    <property type="term" value="P:protein import"/>
    <property type="evidence" value="ECO:0007669"/>
    <property type="project" value="InterPro"/>
</dbReference>
<evidence type="ECO:0000313" key="21">
    <source>
        <dbReference type="EMBL" id="EEO30614.1"/>
    </source>
</evidence>
<dbReference type="InterPro" id="IPR036670">
    <property type="entry name" value="SecA_X-link_sf"/>
</dbReference>
<dbReference type="PROSITE" id="PS01312">
    <property type="entry name" value="SECA"/>
    <property type="match status" value="1"/>
</dbReference>
<dbReference type="Proteomes" id="UP000005089">
    <property type="component" value="Unassembled WGS sequence"/>
</dbReference>
<feature type="binding site" evidence="15">
    <location>
        <begin position="103"/>
        <end position="107"/>
    </location>
    <ligand>
        <name>ATP</name>
        <dbReference type="ChEBI" id="CHEBI:30616"/>
    </ligand>
</feature>
<dbReference type="PRINTS" id="PR00906">
    <property type="entry name" value="SECA"/>
</dbReference>
<dbReference type="Gene3D" id="3.40.50.300">
    <property type="entry name" value="P-loop containing nucleotide triphosphate hydrolases"/>
    <property type="match status" value="2"/>
</dbReference>
<dbReference type="GO" id="GO:0043952">
    <property type="term" value="P:protein transport by the Sec complex"/>
    <property type="evidence" value="ECO:0007669"/>
    <property type="project" value="TreeGrafter"/>
</dbReference>
<dbReference type="PANTHER" id="PTHR30612:SF0">
    <property type="entry name" value="CHLOROPLAST PROTEIN-TRANSPORTING ATPASE"/>
    <property type="match status" value="1"/>
</dbReference>
<proteinExistence type="inferred from homology"/>
<feature type="compositionally biased region" description="Basic residues" evidence="17">
    <location>
        <begin position="907"/>
        <end position="917"/>
    </location>
</feature>
<sequence length="917" mass="103759">MSILTSLFGSRNSRLLKQYGKTVAKINSLEPALEKLSDAELQAKTPEFKERLAKGESLDSILPEAFAVCREASKRVLKMRPFDVQLIGGMALHAGKIAEMGTGEGKTLVATLPAYLNGLTGKGVHVVTVNDYLAQRDAEWMSRLYGWLGLTTGINLSNSDHDEKQLAYAADITYGTNNEFGFDYLRDNMVYDTEDRVQRGLVYSIVDEVDSILIDEARTPLIISGQSENNTDLYYKLNSVPKLLTLQIGEETRDGKGKIEVPGDFTKDEKANQVYLTDAGYEKAEKILTSMGLLAEGASLYDASNIILVHHLYAALRANTLFHRDQHYVVQDGQVIIVDEFTGRLMEGRRWSDGLHQAVEAKEGVKIQNENQTLASITFQNYFRMYEKLSGMTGTADTEAYEFQEIYGLETVVIPPNKKNQRTDKQDQVYKTDEEKYGAMLKDIKDCYERGQPVLVGTTSIENSELLSGILNKAGLPHNVLNAKQHEREAEIVAQAGRPKMITIATNMAGRGTDIVLGGNVEKQIEFLLADDSIPEDQKEAKISQLRNEWQSLHDFVLAQGGLHIIGTERHESRRVDNQLRGRAARQGDPGSSRFYLSLDDPLLRIFAGDKMRSIMERLKMPEGEPIESGIVTRSIESAQRKVEGRNFDMRKQLLEYDDVANDQRKVIYQQRNELLELTDTTELVTSLRHGVFTDMFRTYVPEQSVEEQWDIEGLEKEFANQWKLDIPLASMLEESKTLTDEDMLEHIIKTVDEFYQAKVDLVGKEAFAAYERSVMLQSLDNYWREHLAALDHLRQGIHLRGYAQKNPKQEYKFEAFQLFSQMLDMIKNDVTKVLMLVRIQTREEVEMAAAMQEEAQYSDVSYDRPGIEDDSDSGIDGAETEEKQQPVVNTVPKVGRNDPCPCQSGKKYKHCHGRLE</sequence>
<dbReference type="FunFam" id="3.90.1440.10:FF:000001">
    <property type="entry name" value="Preprotein translocase subunit SecA"/>
    <property type="match status" value="1"/>
</dbReference>
<keyword evidence="10 15" id="KW-0067">ATP-binding</keyword>
<feature type="domain" description="Helicase C-terminal" evidence="19">
    <location>
        <begin position="443"/>
        <end position="644"/>
    </location>
</feature>
<dbReference type="InterPro" id="IPR011115">
    <property type="entry name" value="SecA_DEAD"/>
</dbReference>
<dbReference type="InterPro" id="IPR001650">
    <property type="entry name" value="Helicase_C-like"/>
</dbReference>
<dbReference type="PROSITE" id="PS51196">
    <property type="entry name" value="SECA_MOTOR_DEAD"/>
    <property type="match status" value="1"/>
</dbReference>
<evidence type="ECO:0000259" key="18">
    <source>
        <dbReference type="PROSITE" id="PS51192"/>
    </source>
</evidence>
<dbReference type="GO" id="GO:0005829">
    <property type="term" value="C:cytosol"/>
    <property type="evidence" value="ECO:0007669"/>
    <property type="project" value="TreeGrafter"/>
</dbReference>
<dbReference type="InterPro" id="IPR000185">
    <property type="entry name" value="SecA"/>
</dbReference>
<comment type="similarity">
    <text evidence="2 15 16">Belongs to the SecA family.</text>
</comment>
<evidence type="ECO:0000256" key="17">
    <source>
        <dbReference type="SAM" id="MobiDB-lite"/>
    </source>
</evidence>
<evidence type="ECO:0000256" key="1">
    <source>
        <dbReference type="ARBA" id="ARBA00001947"/>
    </source>
</evidence>
<dbReference type="InterPro" id="IPR044722">
    <property type="entry name" value="SecA_SF2_C"/>
</dbReference>
<keyword evidence="5 15" id="KW-0963">Cytoplasm</keyword>
<dbReference type="Gene3D" id="1.10.3060.10">
    <property type="entry name" value="Helical scaffold and wing domains of SecA"/>
    <property type="match status" value="1"/>
</dbReference>
<dbReference type="CDD" id="cd17928">
    <property type="entry name" value="DEXDc_SecA"/>
    <property type="match status" value="1"/>
</dbReference>
<dbReference type="SMART" id="SM00958">
    <property type="entry name" value="SecA_PP_bind"/>
    <property type="match status" value="1"/>
</dbReference>
<protein>
    <recommendedName>
        <fullName evidence="15 16">Protein translocase subunit SecA</fullName>
        <ecNumber evidence="15">7.4.2.8</ecNumber>
    </recommendedName>
</protein>
<comment type="subunit">
    <text evidence="15">Monomer and homodimer. Part of the essential Sec protein translocation apparatus which comprises SecA, SecYEG and auxiliary proteins SecDF-YajC and YidC.</text>
</comment>
<comment type="catalytic activity">
    <reaction evidence="15">
        <text>ATP + H2O + cellular proteinSide 1 = ADP + phosphate + cellular proteinSide 2.</text>
        <dbReference type="EC" id="7.4.2.8"/>
    </reaction>
</comment>
<dbReference type="InterPro" id="IPR004027">
    <property type="entry name" value="SEC_C_motif"/>
</dbReference>
<dbReference type="HAMAP" id="MF_01382">
    <property type="entry name" value="SecA"/>
    <property type="match status" value="1"/>
</dbReference>
<dbReference type="Pfam" id="PF21090">
    <property type="entry name" value="P-loop_SecA"/>
    <property type="match status" value="1"/>
</dbReference>
<dbReference type="GO" id="GO:0008564">
    <property type="term" value="F:protein-exporting ATPase activity"/>
    <property type="evidence" value="ECO:0007669"/>
    <property type="project" value="UniProtKB-EC"/>
</dbReference>
<name>C3XBN8_OXAFO</name>
<evidence type="ECO:0000256" key="14">
    <source>
        <dbReference type="ARBA" id="ARBA00023136"/>
    </source>
</evidence>
<comment type="subcellular location">
    <subcellularLocation>
        <location evidence="15">Cell membrane</location>
        <topology evidence="15">Peripheral membrane protein</topology>
        <orientation evidence="15">Cytoplasmic side</orientation>
    </subcellularLocation>
    <subcellularLocation>
        <location evidence="15">Cytoplasm</location>
    </subcellularLocation>
    <text evidence="15">Distribution is 50-50.</text>
</comment>
<keyword evidence="14 15" id="KW-0472">Membrane</keyword>
<dbReference type="InterPro" id="IPR020937">
    <property type="entry name" value="SecA_CS"/>
</dbReference>
<dbReference type="InterPro" id="IPR011130">
    <property type="entry name" value="SecA_preprotein_X-link_dom"/>
</dbReference>
<keyword evidence="9" id="KW-0862">Zinc</keyword>
<comment type="function">
    <text evidence="15">Part of the Sec protein translocase complex. Interacts with the SecYEG preprotein conducting channel. Has a central role in coupling the hydrolysis of ATP to the transfer of proteins into and across the cell membrane, serving both as a receptor for the preprotein-SecB complex and as an ATP-driven molecular motor driving the stepwise translocation of polypeptide chains across the membrane.</text>
</comment>
<dbReference type="FunFam" id="3.40.50.300:FF:000334">
    <property type="entry name" value="Protein translocase subunit SecA"/>
    <property type="match status" value="1"/>
</dbReference>
<dbReference type="STRING" id="847.BRW83_0450"/>
<dbReference type="SUPFAM" id="SSF81886">
    <property type="entry name" value="Helical scaffold and wing domains of SecA"/>
    <property type="match status" value="1"/>
</dbReference>
<dbReference type="AlphaFoldDB" id="C3XBN8"/>
<keyword evidence="13 15" id="KW-0811">Translocation</keyword>
<evidence type="ECO:0000256" key="6">
    <source>
        <dbReference type="ARBA" id="ARBA00022519"/>
    </source>
</evidence>
<dbReference type="GO" id="GO:0046872">
    <property type="term" value="F:metal ion binding"/>
    <property type="evidence" value="ECO:0007669"/>
    <property type="project" value="UniProtKB-KW"/>
</dbReference>
<keyword evidence="12 15" id="KW-1278">Translocase</keyword>
<dbReference type="eggNOG" id="COG0653">
    <property type="taxonomic scope" value="Bacteria"/>
</dbReference>
<dbReference type="EC" id="7.4.2.8" evidence="15"/>
<dbReference type="InterPro" id="IPR014018">
    <property type="entry name" value="SecA_motor_DEAD"/>
</dbReference>
<dbReference type="PROSITE" id="PS51192">
    <property type="entry name" value="HELICASE_ATP_BIND_1"/>
    <property type="match status" value="1"/>
</dbReference>
<organism evidence="21 22">
    <name type="scientific">Oxalobacter formigenes OXCC13</name>
    <dbReference type="NCBI Taxonomy" id="556269"/>
    <lineage>
        <taxon>Bacteria</taxon>
        <taxon>Pseudomonadati</taxon>
        <taxon>Pseudomonadota</taxon>
        <taxon>Betaproteobacteria</taxon>
        <taxon>Burkholderiales</taxon>
        <taxon>Oxalobacteraceae</taxon>
        <taxon>Oxalobacter</taxon>
    </lineage>
</organism>
<keyword evidence="4 15" id="KW-1003">Cell membrane</keyword>
<gene>
    <name evidence="15 21" type="primary">secA</name>
    <name evidence="21" type="ORF">OFBG_01642</name>
</gene>
<feature type="domain" description="Helicase ATP-binding" evidence="18">
    <location>
        <begin position="87"/>
        <end position="245"/>
    </location>
</feature>
<dbReference type="Pfam" id="PF07517">
    <property type="entry name" value="SecA_DEAD"/>
    <property type="match status" value="1"/>
</dbReference>
<evidence type="ECO:0000259" key="20">
    <source>
        <dbReference type="PROSITE" id="PS51196"/>
    </source>
</evidence>
<feature type="binding site" evidence="15">
    <location>
        <position position="85"/>
    </location>
    <ligand>
        <name>ATP</name>
        <dbReference type="ChEBI" id="CHEBI:30616"/>
    </ligand>
</feature>
<evidence type="ECO:0000256" key="3">
    <source>
        <dbReference type="ARBA" id="ARBA00022448"/>
    </source>
</evidence>
<evidence type="ECO:0000256" key="7">
    <source>
        <dbReference type="ARBA" id="ARBA00022723"/>
    </source>
</evidence>
<dbReference type="FunFam" id="1.10.3060.10:FF:000003">
    <property type="entry name" value="Protein translocase subunit SecA"/>
    <property type="match status" value="1"/>
</dbReference>
<evidence type="ECO:0000256" key="8">
    <source>
        <dbReference type="ARBA" id="ARBA00022741"/>
    </source>
</evidence>
<keyword evidence="11 15" id="KW-0653">Protein transport</keyword>
<dbReference type="Pfam" id="PF01043">
    <property type="entry name" value="SecA_PP_bind"/>
    <property type="match status" value="1"/>
</dbReference>
<dbReference type="OrthoDB" id="9805579at2"/>
<evidence type="ECO:0000256" key="5">
    <source>
        <dbReference type="ARBA" id="ARBA00022490"/>
    </source>
</evidence>
<dbReference type="Pfam" id="PF02810">
    <property type="entry name" value="SEC-C"/>
    <property type="match status" value="1"/>
</dbReference>
<evidence type="ECO:0000256" key="13">
    <source>
        <dbReference type="ARBA" id="ARBA00023010"/>
    </source>
</evidence>
<accession>C3XBN8</accession>
<evidence type="ECO:0000256" key="15">
    <source>
        <dbReference type="HAMAP-Rule" id="MF_01382"/>
    </source>
</evidence>
<dbReference type="InterPro" id="IPR011116">
    <property type="entry name" value="SecA_Wing/Scaffold"/>
</dbReference>
<evidence type="ECO:0000256" key="11">
    <source>
        <dbReference type="ARBA" id="ARBA00022927"/>
    </source>
</evidence>
<comment type="cofactor">
    <cofactor evidence="1">
        <name>Zn(2+)</name>
        <dbReference type="ChEBI" id="CHEBI:29105"/>
    </cofactor>
</comment>
<dbReference type="InterPro" id="IPR027417">
    <property type="entry name" value="P-loop_NTPase"/>
</dbReference>
<dbReference type="GO" id="GO:0005524">
    <property type="term" value="F:ATP binding"/>
    <property type="evidence" value="ECO:0007669"/>
    <property type="project" value="UniProtKB-UniRule"/>
</dbReference>
<dbReference type="HOGENOM" id="CLU_005314_3_0_4"/>
<evidence type="ECO:0000256" key="12">
    <source>
        <dbReference type="ARBA" id="ARBA00022967"/>
    </source>
</evidence>
<evidence type="ECO:0000259" key="19">
    <source>
        <dbReference type="PROSITE" id="PS51194"/>
    </source>
</evidence>
<reference evidence="21 22" key="1">
    <citation type="submission" date="2009-02" db="EMBL/GenBank/DDBJ databases">
        <title>The Genome Sequence of Oxalobacter formigenes OXCC13.</title>
        <authorList>
            <consortium name="The Broad Institute Genome Sequencing Platform"/>
            <person name="Ward D."/>
            <person name="Young S.K."/>
            <person name="Kodira C.D."/>
            <person name="Zeng Q."/>
            <person name="Koehrsen M."/>
            <person name="Alvarado L."/>
            <person name="Berlin A."/>
            <person name="Borenstein D."/>
            <person name="Chen Z."/>
            <person name="Engels R."/>
            <person name="Freedman E."/>
            <person name="Gellesch M."/>
            <person name="Goldberg J."/>
            <person name="Griggs A."/>
            <person name="Gujja S."/>
            <person name="Heiman D."/>
            <person name="Hepburn T."/>
            <person name="Howarth C."/>
            <person name="Jen D."/>
            <person name="Larson L."/>
            <person name="Lewis B."/>
            <person name="Mehta T."/>
            <person name="Park D."/>
            <person name="Pearson M."/>
            <person name="Roberts A."/>
            <person name="Saif S."/>
            <person name="Shea T."/>
            <person name="Shenoy N."/>
            <person name="Sisk P."/>
            <person name="Stolte C."/>
            <person name="Sykes S."/>
            <person name="Walk T."/>
            <person name="White J."/>
            <person name="Yandava C."/>
            <person name="Allison M.J."/>
            <person name="Lander E."/>
            <person name="Nusbaum C."/>
            <person name="Galagan J."/>
            <person name="Birren B."/>
        </authorList>
    </citation>
    <scope>NUCLEOTIDE SEQUENCE [LARGE SCALE GENOMIC DNA]</scope>
    <source>
        <strain evidence="21 22">OXCC13</strain>
    </source>
</reference>
<feature type="binding site" evidence="15">
    <location>
        <position position="514"/>
    </location>
    <ligand>
        <name>ATP</name>
        <dbReference type="ChEBI" id="CHEBI:30616"/>
    </ligand>
</feature>
<dbReference type="PROSITE" id="PS51194">
    <property type="entry name" value="HELICASE_CTER"/>
    <property type="match status" value="1"/>
</dbReference>
<evidence type="ECO:0000313" key="22">
    <source>
        <dbReference type="Proteomes" id="UP000005089"/>
    </source>
</evidence>